<dbReference type="InterPro" id="IPR050630">
    <property type="entry name" value="WD_repeat_EMAP"/>
</dbReference>
<evidence type="ECO:0008006" key="8">
    <source>
        <dbReference type="Google" id="ProtNLM"/>
    </source>
</evidence>
<proteinExistence type="predicted"/>
<dbReference type="InterPro" id="IPR019775">
    <property type="entry name" value="WD40_repeat_CS"/>
</dbReference>
<dbReference type="InterPro" id="IPR055439">
    <property type="entry name" value="Beta-prop_EML_1st"/>
</dbReference>
<dbReference type="Gene3D" id="2.130.10.10">
    <property type="entry name" value="YVTN repeat-like/Quinoprotein amine dehydrogenase"/>
    <property type="match status" value="2"/>
</dbReference>
<dbReference type="InterPro" id="IPR015943">
    <property type="entry name" value="WD40/YVTN_repeat-like_dom_sf"/>
</dbReference>
<evidence type="ECO:0000259" key="4">
    <source>
        <dbReference type="Pfam" id="PF23409"/>
    </source>
</evidence>
<dbReference type="Proteomes" id="UP001176940">
    <property type="component" value="Unassembled WGS sequence"/>
</dbReference>
<evidence type="ECO:0000313" key="7">
    <source>
        <dbReference type="Proteomes" id="UP001176940"/>
    </source>
</evidence>
<feature type="domain" description="EML-like second beta-propeller" evidence="5">
    <location>
        <begin position="209"/>
        <end position="337"/>
    </location>
</feature>
<protein>
    <recommendedName>
        <fullName evidence="8">Echinoderm microtubule-associated protein-like 6</fullName>
    </recommendedName>
</protein>
<evidence type="ECO:0000256" key="2">
    <source>
        <dbReference type="ARBA" id="ARBA00022737"/>
    </source>
</evidence>
<keyword evidence="7" id="KW-1185">Reference proteome</keyword>
<dbReference type="PROSITE" id="PS00678">
    <property type="entry name" value="WD_REPEATS_1"/>
    <property type="match status" value="1"/>
</dbReference>
<feature type="repeat" description="WD" evidence="3">
    <location>
        <begin position="202"/>
        <end position="243"/>
    </location>
</feature>
<dbReference type="EMBL" id="CAUEEQ010015463">
    <property type="protein sequence ID" value="CAJ0939190.1"/>
    <property type="molecule type" value="Genomic_DNA"/>
</dbReference>
<keyword evidence="1 3" id="KW-0853">WD repeat</keyword>
<dbReference type="PROSITE" id="PS50082">
    <property type="entry name" value="WD_REPEATS_2"/>
    <property type="match status" value="2"/>
</dbReference>
<dbReference type="InterPro" id="IPR036322">
    <property type="entry name" value="WD40_repeat_dom_sf"/>
</dbReference>
<evidence type="ECO:0000256" key="1">
    <source>
        <dbReference type="ARBA" id="ARBA00022574"/>
    </source>
</evidence>
<dbReference type="InterPro" id="IPR001680">
    <property type="entry name" value="WD40_rpt"/>
</dbReference>
<dbReference type="Pfam" id="PF23409">
    <property type="entry name" value="Beta-prop_EML"/>
    <property type="match status" value="1"/>
</dbReference>
<evidence type="ECO:0000259" key="5">
    <source>
        <dbReference type="Pfam" id="PF23414"/>
    </source>
</evidence>
<dbReference type="PANTHER" id="PTHR13720:SF52">
    <property type="entry name" value="ECHINODERM MICROTUBULE-ASSOCIATED PROTEIN-LIKE 6"/>
    <property type="match status" value="1"/>
</dbReference>
<keyword evidence="2" id="KW-0677">Repeat</keyword>
<dbReference type="Pfam" id="PF23414">
    <property type="entry name" value="Beta-prop_EML_2"/>
    <property type="match status" value="1"/>
</dbReference>
<evidence type="ECO:0000313" key="6">
    <source>
        <dbReference type="EMBL" id="CAJ0939190.1"/>
    </source>
</evidence>
<feature type="repeat" description="WD" evidence="3">
    <location>
        <begin position="107"/>
        <end position="137"/>
    </location>
</feature>
<gene>
    <name evidence="6" type="ORF">RIMI_LOCUS7965598</name>
</gene>
<organism evidence="6 7">
    <name type="scientific">Ranitomeya imitator</name>
    <name type="common">mimic poison frog</name>
    <dbReference type="NCBI Taxonomy" id="111125"/>
    <lineage>
        <taxon>Eukaryota</taxon>
        <taxon>Metazoa</taxon>
        <taxon>Chordata</taxon>
        <taxon>Craniata</taxon>
        <taxon>Vertebrata</taxon>
        <taxon>Euteleostomi</taxon>
        <taxon>Amphibia</taxon>
        <taxon>Batrachia</taxon>
        <taxon>Anura</taxon>
        <taxon>Neobatrachia</taxon>
        <taxon>Hyloidea</taxon>
        <taxon>Dendrobatidae</taxon>
        <taxon>Dendrobatinae</taxon>
        <taxon>Ranitomeya</taxon>
    </lineage>
</organism>
<name>A0ABN9LGA9_9NEOB</name>
<reference evidence="6" key="1">
    <citation type="submission" date="2023-07" db="EMBL/GenBank/DDBJ databases">
        <authorList>
            <person name="Stuckert A."/>
        </authorList>
    </citation>
    <scope>NUCLEOTIDE SEQUENCE</scope>
</reference>
<dbReference type="PANTHER" id="PTHR13720">
    <property type="entry name" value="WD-40 REPEAT PROTEIN"/>
    <property type="match status" value="1"/>
</dbReference>
<dbReference type="InterPro" id="IPR055442">
    <property type="entry name" value="Beta-prop_EML-like_2nd"/>
</dbReference>
<dbReference type="SUPFAM" id="SSF50978">
    <property type="entry name" value="WD40 repeat-like"/>
    <property type="match status" value="1"/>
</dbReference>
<sequence length="348" mass="38816">MAFRAEIMKLWSLSKYFWTQLGHKDKIFVVKCNPHHTDKMVTVGIKHIKFWQQTGGGFTSKRGTFGTVGKLETMMCVSYGRAEDLVFSGAATGDIYVWKEILLLKTIKAHDGPVFAMYALDKGFVTGGKDGVVELWDDMFERCLKTYAIKRSAISPNSKGLLLEDNPSIRAITLGHGHILVGTKNGEVLEIDKSGPITLLVQGHMEGEVWGLATHPQQPVSATVSDDKTLRIWELSSNHRMLAVRKLKKDGKALAVGLNDGSFIVVNADTLEDMVSFHHRKEMISDIKFSPDAGKYLAVASHDNFVDFYNVLTSKRVGICKGASSYITHIDWDSRDVSMDFKCWEVPI</sequence>
<feature type="domain" description="EML-like first beta-propeller" evidence="4">
    <location>
        <begin position="11"/>
        <end position="190"/>
    </location>
</feature>
<comment type="caution">
    <text evidence="6">The sequence shown here is derived from an EMBL/GenBank/DDBJ whole genome shotgun (WGS) entry which is preliminary data.</text>
</comment>
<evidence type="ECO:0000256" key="3">
    <source>
        <dbReference type="PROSITE-ProRule" id="PRU00221"/>
    </source>
</evidence>
<accession>A0ABN9LGA9</accession>
<dbReference type="SMART" id="SM00320">
    <property type="entry name" value="WD40"/>
    <property type="match status" value="5"/>
</dbReference>